<keyword evidence="4" id="KW-0997">Cell inner membrane</keyword>
<feature type="transmembrane region" description="Helical" evidence="8">
    <location>
        <begin position="14"/>
        <end position="33"/>
    </location>
</feature>
<dbReference type="GO" id="GO:0005886">
    <property type="term" value="C:plasma membrane"/>
    <property type="evidence" value="ECO:0007669"/>
    <property type="project" value="UniProtKB-SubCell"/>
</dbReference>
<dbReference type="GO" id="GO:0055085">
    <property type="term" value="P:transmembrane transport"/>
    <property type="evidence" value="ECO:0007669"/>
    <property type="project" value="InterPro"/>
</dbReference>
<reference evidence="10 11" key="1">
    <citation type="submission" date="2013-01" db="EMBL/GenBank/DDBJ databases">
        <authorList>
            <person name="Fiebig A."/>
            <person name="Goeker M."/>
            <person name="Klenk H.-P.P."/>
        </authorList>
    </citation>
    <scope>NUCLEOTIDE SEQUENCE [LARGE SCALE GENOMIC DNA]</scope>
    <source>
        <strain evidence="10 11">DSM 17069</strain>
    </source>
</reference>
<protein>
    <submittedName>
        <fullName evidence="10">ABC-type spermidine/putrescine transport system, permease component II</fullName>
    </submittedName>
</protein>
<dbReference type="eggNOG" id="COG1177">
    <property type="taxonomic scope" value="Bacteria"/>
</dbReference>
<dbReference type="InterPro" id="IPR035906">
    <property type="entry name" value="MetI-like_sf"/>
</dbReference>
<feature type="transmembrane region" description="Helical" evidence="8">
    <location>
        <begin position="358"/>
        <end position="383"/>
    </location>
</feature>
<feature type="transmembrane region" description="Helical" evidence="8">
    <location>
        <begin position="263"/>
        <end position="286"/>
    </location>
</feature>
<feature type="transmembrane region" description="Helical" evidence="8">
    <location>
        <begin position="40"/>
        <end position="63"/>
    </location>
</feature>
<comment type="similarity">
    <text evidence="8">Belongs to the binding-protein-dependent transport system permease family.</text>
</comment>
<dbReference type="HOGENOM" id="CLU_016047_3_1_5"/>
<dbReference type="InterPro" id="IPR000515">
    <property type="entry name" value="MetI-like"/>
</dbReference>
<evidence type="ECO:0000256" key="3">
    <source>
        <dbReference type="ARBA" id="ARBA00022475"/>
    </source>
</evidence>
<name>A0A0A0HTQ7_9RHOB</name>
<dbReference type="Proteomes" id="UP000030021">
    <property type="component" value="Unassembled WGS sequence"/>
</dbReference>
<sequence length="396" mass="42825">MNGFTLTPVETKPLSFSLPVIGAAGGFVGLFVGTAHGSGLMGVVIGAVALMVLAYVALVVLGLAQEKITRWGLVALFIVAGVLLAGVPGFVLGLLFGLFFSWFIFWIGEGRYRANLAPYLTSGQVLWHYAFRVICGAIFIFLITPILVVMPLSFNAQNFFTFTPEMLRFDPAGYSLKHYQDFFTSNEWQQALRNSLLIAPAATVLSVSFGTLAAIGLSSEHVPFRRAIMAVLISPMIVPLIISAAGMYFFYSRIGLQGTYLGVVLAHAALGIPFVIITVTATLVGFDRSLTRAAANMGADPVTTFFRVQMPLILPGVISGGLFAFITSFDEVVVVLFVGSANQQTLPWEMFTGLREQISPTILAVATILVVISIALLTTMEYLRRRSERLRGMSPS</sequence>
<evidence type="ECO:0000256" key="1">
    <source>
        <dbReference type="ARBA" id="ARBA00004429"/>
    </source>
</evidence>
<dbReference type="CDD" id="cd06261">
    <property type="entry name" value="TM_PBP2"/>
    <property type="match status" value="1"/>
</dbReference>
<keyword evidence="5 8" id="KW-0812">Transmembrane</keyword>
<feature type="domain" description="ABC transmembrane type-1" evidence="9">
    <location>
        <begin position="192"/>
        <end position="380"/>
    </location>
</feature>
<dbReference type="AlphaFoldDB" id="A0A0A0HTQ7"/>
<dbReference type="OrthoDB" id="9815533at2"/>
<evidence type="ECO:0000313" key="10">
    <source>
        <dbReference type="EMBL" id="KGM89458.1"/>
    </source>
</evidence>
<feature type="transmembrane region" description="Helical" evidence="8">
    <location>
        <begin position="129"/>
        <end position="154"/>
    </location>
</feature>
<proteinExistence type="inferred from homology"/>
<dbReference type="RefSeq" id="WP_037275910.1">
    <property type="nucleotide sequence ID" value="NZ_KN293991.1"/>
</dbReference>
<evidence type="ECO:0000256" key="6">
    <source>
        <dbReference type="ARBA" id="ARBA00022989"/>
    </source>
</evidence>
<gene>
    <name evidence="10" type="ORF">rosmuc_00049</name>
</gene>
<feature type="transmembrane region" description="Helical" evidence="8">
    <location>
        <begin position="196"/>
        <end position="215"/>
    </location>
</feature>
<keyword evidence="7 8" id="KW-0472">Membrane</keyword>
<dbReference type="Pfam" id="PF00528">
    <property type="entry name" value="BPD_transp_1"/>
    <property type="match status" value="1"/>
</dbReference>
<feature type="transmembrane region" description="Helical" evidence="8">
    <location>
        <begin position="227"/>
        <end position="251"/>
    </location>
</feature>
<evidence type="ECO:0000256" key="4">
    <source>
        <dbReference type="ARBA" id="ARBA00022519"/>
    </source>
</evidence>
<feature type="transmembrane region" description="Helical" evidence="8">
    <location>
        <begin position="312"/>
        <end position="338"/>
    </location>
</feature>
<keyword evidence="3" id="KW-1003">Cell membrane</keyword>
<dbReference type="PANTHER" id="PTHR43357">
    <property type="entry name" value="INNER MEMBRANE ABC TRANSPORTER PERMEASE PROTEIN YDCV"/>
    <property type="match status" value="1"/>
</dbReference>
<dbReference type="Gene3D" id="1.10.3720.10">
    <property type="entry name" value="MetI-like"/>
    <property type="match status" value="1"/>
</dbReference>
<evidence type="ECO:0000256" key="5">
    <source>
        <dbReference type="ARBA" id="ARBA00022692"/>
    </source>
</evidence>
<dbReference type="PANTHER" id="PTHR43357:SF4">
    <property type="entry name" value="INNER MEMBRANE ABC TRANSPORTER PERMEASE PROTEIN YDCV"/>
    <property type="match status" value="1"/>
</dbReference>
<evidence type="ECO:0000256" key="8">
    <source>
        <dbReference type="RuleBase" id="RU363032"/>
    </source>
</evidence>
<keyword evidence="6 8" id="KW-1133">Transmembrane helix</keyword>
<dbReference type="STRING" id="215743.ROSMUCSMR3_02221"/>
<comment type="caution">
    <text evidence="10">The sequence shown here is derived from an EMBL/GenBank/DDBJ whole genome shotgun (WGS) entry which is preliminary data.</text>
</comment>
<keyword evidence="2 8" id="KW-0813">Transport</keyword>
<evidence type="ECO:0000256" key="7">
    <source>
        <dbReference type="ARBA" id="ARBA00023136"/>
    </source>
</evidence>
<evidence type="ECO:0000259" key="9">
    <source>
        <dbReference type="PROSITE" id="PS50928"/>
    </source>
</evidence>
<accession>A0A0A0HTQ7</accession>
<dbReference type="SUPFAM" id="SSF161098">
    <property type="entry name" value="MetI-like"/>
    <property type="match status" value="1"/>
</dbReference>
<feature type="transmembrane region" description="Helical" evidence="8">
    <location>
        <begin position="75"/>
        <end position="108"/>
    </location>
</feature>
<comment type="subcellular location">
    <subcellularLocation>
        <location evidence="1">Cell inner membrane</location>
        <topology evidence="1">Multi-pass membrane protein</topology>
    </subcellularLocation>
    <subcellularLocation>
        <location evidence="8">Cell membrane</location>
        <topology evidence="8">Multi-pass membrane protein</topology>
    </subcellularLocation>
</comment>
<organism evidence="10 11">
    <name type="scientific">Roseovarius mucosus DSM 17069</name>
    <dbReference type="NCBI Taxonomy" id="1288298"/>
    <lineage>
        <taxon>Bacteria</taxon>
        <taxon>Pseudomonadati</taxon>
        <taxon>Pseudomonadota</taxon>
        <taxon>Alphaproteobacteria</taxon>
        <taxon>Rhodobacterales</taxon>
        <taxon>Roseobacteraceae</taxon>
        <taxon>Roseovarius</taxon>
    </lineage>
</organism>
<dbReference type="PATRIC" id="fig|1288298.3.peg.49"/>
<dbReference type="PROSITE" id="PS50928">
    <property type="entry name" value="ABC_TM1"/>
    <property type="match status" value="1"/>
</dbReference>
<evidence type="ECO:0000256" key="2">
    <source>
        <dbReference type="ARBA" id="ARBA00022448"/>
    </source>
</evidence>
<evidence type="ECO:0000313" key="11">
    <source>
        <dbReference type="Proteomes" id="UP000030021"/>
    </source>
</evidence>
<dbReference type="EMBL" id="AONH01000001">
    <property type="protein sequence ID" value="KGM89458.1"/>
    <property type="molecule type" value="Genomic_DNA"/>
</dbReference>